<comment type="caution">
    <text evidence="1">The sequence shown here is derived from an EMBL/GenBank/DDBJ whole genome shotgun (WGS) entry which is preliminary data.</text>
</comment>
<protein>
    <submittedName>
        <fullName evidence="1">Uncharacterized protein</fullName>
    </submittedName>
</protein>
<dbReference type="Proteomes" id="UP000016543">
    <property type="component" value="Unassembled WGS sequence"/>
</dbReference>
<name>A0ABP2CT02_9GAMM</name>
<gene>
    <name evidence="1" type="ORF">OS145_03968</name>
</gene>
<keyword evidence="2" id="KW-1185">Reference proteome</keyword>
<proteinExistence type="predicted"/>
<dbReference type="EMBL" id="AAMX01000002">
    <property type="protein sequence ID" value="EAQ32954.1"/>
    <property type="molecule type" value="Genomic_DNA"/>
</dbReference>
<accession>A0ABP2CT02</accession>
<sequence>MDGQITIGNITLAEPHELTLHSAFFAGDGIEHVRLEVHVVVGGFAAQYLVLRQVKDVVGKFGHGVV</sequence>
<organism evidence="1 2">
    <name type="scientific">Idiomarina baltica OS145</name>
    <dbReference type="NCBI Taxonomy" id="314276"/>
    <lineage>
        <taxon>Bacteria</taxon>
        <taxon>Pseudomonadati</taxon>
        <taxon>Pseudomonadota</taxon>
        <taxon>Gammaproteobacteria</taxon>
        <taxon>Alteromonadales</taxon>
        <taxon>Idiomarinaceae</taxon>
        <taxon>Idiomarina</taxon>
    </lineage>
</organism>
<evidence type="ECO:0000313" key="2">
    <source>
        <dbReference type="Proteomes" id="UP000016543"/>
    </source>
</evidence>
<evidence type="ECO:0000313" key="1">
    <source>
        <dbReference type="EMBL" id="EAQ32954.1"/>
    </source>
</evidence>
<reference evidence="1 2" key="1">
    <citation type="submission" date="2006-01" db="EMBL/GenBank/DDBJ databases">
        <authorList>
            <person name="Brettar I."/>
            <person name="Hofle M."/>
            <person name="Ferriera S."/>
            <person name="Johnson J."/>
            <person name="Kravitz S."/>
            <person name="Halpern A."/>
            <person name="Remington K."/>
            <person name="Beeson K."/>
            <person name="Tran B."/>
            <person name="Rogers Y.-H."/>
            <person name="Friedman R."/>
            <person name="Venter J.C."/>
        </authorList>
    </citation>
    <scope>NUCLEOTIDE SEQUENCE [LARGE SCALE GENOMIC DNA]</scope>
    <source>
        <strain evidence="1 2">OS145</strain>
    </source>
</reference>